<evidence type="ECO:0000256" key="1">
    <source>
        <dbReference type="SAM" id="MobiDB-lite"/>
    </source>
</evidence>
<reference evidence="2 3" key="1">
    <citation type="submission" date="2015-07" db="EMBL/GenBank/DDBJ databases">
        <title>Genome analysis of myxobacterium Chondromyces crocatus Cm c5 reveals a high potential for natural compound synthesis and the genetic basis for the loss of fruiting body formation.</title>
        <authorList>
            <person name="Zaburannyi N."/>
            <person name="Bunk B."/>
            <person name="Maier J."/>
            <person name="Overmann J."/>
            <person name="Mueller R."/>
        </authorList>
    </citation>
    <scope>NUCLEOTIDE SEQUENCE [LARGE SCALE GENOMIC DNA]</scope>
    <source>
        <strain evidence="2 3">Cm c5</strain>
    </source>
</reference>
<dbReference type="Proteomes" id="UP000067626">
    <property type="component" value="Chromosome"/>
</dbReference>
<accession>A0A0K1ECB8</accession>
<dbReference type="EMBL" id="CP012159">
    <property type="protein sequence ID" value="AKT38208.1"/>
    <property type="molecule type" value="Genomic_DNA"/>
</dbReference>
<gene>
    <name evidence="2" type="ORF">CMC5_023510</name>
</gene>
<proteinExistence type="predicted"/>
<dbReference type="KEGG" id="ccro:CMC5_023510"/>
<dbReference type="STRING" id="52.CMC5_023510"/>
<protein>
    <submittedName>
        <fullName evidence="2">Uncharacterized protein</fullName>
    </submittedName>
</protein>
<evidence type="ECO:0000313" key="3">
    <source>
        <dbReference type="Proteomes" id="UP000067626"/>
    </source>
</evidence>
<dbReference type="AlphaFoldDB" id="A0A0K1ECB8"/>
<feature type="region of interest" description="Disordered" evidence="1">
    <location>
        <begin position="17"/>
        <end position="44"/>
    </location>
</feature>
<keyword evidence="3" id="KW-1185">Reference proteome</keyword>
<sequence length="44" mass="4966">MLSHIVLFSGWVDESRAMAPPPERARTQGQANDRAIAWDETRTP</sequence>
<organism evidence="2 3">
    <name type="scientific">Chondromyces crocatus</name>
    <dbReference type="NCBI Taxonomy" id="52"/>
    <lineage>
        <taxon>Bacteria</taxon>
        <taxon>Pseudomonadati</taxon>
        <taxon>Myxococcota</taxon>
        <taxon>Polyangia</taxon>
        <taxon>Polyangiales</taxon>
        <taxon>Polyangiaceae</taxon>
        <taxon>Chondromyces</taxon>
    </lineage>
</organism>
<evidence type="ECO:0000313" key="2">
    <source>
        <dbReference type="EMBL" id="AKT38208.1"/>
    </source>
</evidence>
<name>A0A0K1ECB8_CHOCO</name>